<dbReference type="PANTHER" id="PTHR45398:SF1">
    <property type="entry name" value="ENZYME, PUTATIVE (JCVI)-RELATED"/>
    <property type="match status" value="1"/>
</dbReference>
<sequence>MVEGEVSLTPIQRWFFEKELPQAHHFNQAVLLEAKEGVEAERLEEALRALVAHHDALRMRYARGDSGWTQHNTGIGHGALLQRLDLSSLMEDEDAQREAMSAAAKEFQSGLRLDEGLLLRALLMERGAGRTSRLLLVVHHLVVDGVSWRVLLEDLGTAYAQRREGRAVELPAKTTSFQAWARKLESYARGPELEKEAAWWLAQPSEVPALPVDTAGANSVASARGVVEGLEAEETRVLLQEVPGAYRATVNEVLVSALARVLTRWTGQSRVRVDVEGHGREELFADADVTRT</sequence>
<dbReference type="InterPro" id="IPR001242">
    <property type="entry name" value="Condensation_dom"/>
</dbReference>
<dbReference type="Proteomes" id="UP000268094">
    <property type="component" value="Unassembled WGS sequence"/>
</dbReference>
<keyword evidence="3" id="KW-1185">Reference proteome</keyword>
<protein>
    <recommendedName>
        <fullName evidence="1">Condensation domain-containing protein</fullName>
    </recommendedName>
</protein>
<organism evidence="2 3">
    <name type="scientific">Corallococcus terminator</name>
    <dbReference type="NCBI Taxonomy" id="2316733"/>
    <lineage>
        <taxon>Bacteria</taxon>
        <taxon>Pseudomonadati</taxon>
        <taxon>Myxococcota</taxon>
        <taxon>Myxococcia</taxon>
        <taxon>Myxococcales</taxon>
        <taxon>Cystobacterineae</taxon>
        <taxon>Myxococcaceae</taxon>
        <taxon>Corallococcus</taxon>
    </lineage>
</organism>
<dbReference type="GO" id="GO:0003824">
    <property type="term" value="F:catalytic activity"/>
    <property type="evidence" value="ECO:0007669"/>
    <property type="project" value="InterPro"/>
</dbReference>
<dbReference type="PANTHER" id="PTHR45398">
    <property type="match status" value="1"/>
</dbReference>
<dbReference type="AlphaFoldDB" id="A0A3A8HH28"/>
<dbReference type="EMBL" id="RAVZ01000735">
    <property type="protein sequence ID" value="RKG65161.1"/>
    <property type="molecule type" value="Genomic_DNA"/>
</dbReference>
<proteinExistence type="predicted"/>
<comment type="caution">
    <text evidence="2">The sequence shown here is derived from an EMBL/GenBank/DDBJ whole genome shotgun (WGS) entry which is preliminary data.</text>
</comment>
<feature type="non-terminal residue" evidence="2">
    <location>
        <position position="292"/>
    </location>
</feature>
<dbReference type="SUPFAM" id="SSF52777">
    <property type="entry name" value="CoA-dependent acyltransferases"/>
    <property type="match status" value="2"/>
</dbReference>
<feature type="domain" description="Condensation" evidence="1">
    <location>
        <begin position="3"/>
        <end position="285"/>
    </location>
</feature>
<dbReference type="Pfam" id="PF00668">
    <property type="entry name" value="Condensation"/>
    <property type="match status" value="1"/>
</dbReference>
<dbReference type="InterPro" id="IPR023213">
    <property type="entry name" value="CAT-like_dom_sf"/>
</dbReference>
<reference evidence="3" key="1">
    <citation type="submission" date="2018-09" db="EMBL/GenBank/DDBJ databases">
        <authorList>
            <person name="Livingstone P.G."/>
            <person name="Whitworth D.E."/>
        </authorList>
    </citation>
    <scope>NUCLEOTIDE SEQUENCE [LARGE SCALE GENOMIC DNA]</scope>
    <source>
        <strain evidence="3">CA054A</strain>
    </source>
</reference>
<dbReference type="Gene3D" id="3.30.559.30">
    <property type="entry name" value="Nonribosomal peptide synthetase, condensation domain"/>
    <property type="match status" value="1"/>
</dbReference>
<evidence type="ECO:0000259" key="1">
    <source>
        <dbReference type="Pfam" id="PF00668"/>
    </source>
</evidence>
<evidence type="ECO:0000313" key="3">
    <source>
        <dbReference type="Proteomes" id="UP000268094"/>
    </source>
</evidence>
<dbReference type="Gene3D" id="3.30.559.10">
    <property type="entry name" value="Chloramphenicol acetyltransferase-like domain"/>
    <property type="match status" value="1"/>
</dbReference>
<gene>
    <name evidence="2" type="ORF">D7V88_41880</name>
</gene>
<evidence type="ECO:0000313" key="2">
    <source>
        <dbReference type="EMBL" id="RKG65161.1"/>
    </source>
</evidence>
<name>A0A3A8HH28_9BACT</name>
<accession>A0A3A8HH28</accession>